<name>A0ABR0XX46_REHGL</name>
<keyword evidence="3" id="KW-0547">Nucleotide-binding</keyword>
<evidence type="ECO:0000256" key="1">
    <source>
        <dbReference type="ARBA" id="ARBA00004496"/>
    </source>
</evidence>
<dbReference type="SUPFAM" id="SSF52540">
    <property type="entry name" value="P-loop containing nucleoside triphosphate hydrolases"/>
    <property type="match status" value="2"/>
</dbReference>
<dbReference type="Pfam" id="PF21408">
    <property type="entry name" value="MTR4-like_stalk"/>
    <property type="match status" value="1"/>
</dbReference>
<dbReference type="SMART" id="SM00490">
    <property type="entry name" value="HELICc"/>
    <property type="match status" value="1"/>
</dbReference>
<reference evidence="10 11" key="1">
    <citation type="journal article" date="2021" name="Comput. Struct. Biotechnol. J.">
        <title>De novo genome assembly of the potent medicinal plant Rehmannia glutinosa using nanopore technology.</title>
        <authorList>
            <person name="Ma L."/>
            <person name="Dong C."/>
            <person name="Song C."/>
            <person name="Wang X."/>
            <person name="Zheng X."/>
            <person name="Niu Y."/>
            <person name="Chen S."/>
            <person name="Feng W."/>
        </authorList>
    </citation>
    <scope>NUCLEOTIDE SEQUENCE [LARGE SCALE GENOMIC DNA]</scope>
    <source>
        <strain evidence="10">DH-2019</strain>
    </source>
</reference>
<dbReference type="InterPro" id="IPR040801">
    <property type="entry name" value="Ski2_N"/>
</dbReference>
<keyword evidence="11" id="KW-1185">Reference proteome</keyword>
<dbReference type="InterPro" id="IPR012961">
    <property type="entry name" value="Ski2/MTR4_C"/>
</dbReference>
<dbReference type="SMART" id="SM00487">
    <property type="entry name" value="DEXDc"/>
    <property type="match status" value="1"/>
</dbReference>
<dbReference type="InterPro" id="IPR048392">
    <property type="entry name" value="MTR4-like_stalk"/>
</dbReference>
<keyword evidence="5" id="KW-0347">Helicase</keyword>
<proteinExistence type="predicted"/>
<feature type="compositionally biased region" description="Polar residues" evidence="8">
    <location>
        <begin position="779"/>
        <end position="805"/>
    </location>
</feature>
<gene>
    <name evidence="10" type="ORF">DH2020_000655</name>
</gene>
<sequence length="1565" mass="176661">MNEVTAVNELSFRVGFAGHSGHLRIEPLPPVERPNALHSLPDFIIPPAFPKDTPEMIKQYVKEKYLLPRLDEHVFSPQNAGRQWEFDWFDGAEIQPEPSMTRSVVVPSWEMPCRRKEHESELHIWEPESMELDQFLLCISRVFPDFHQSIMVHVRSGNKIRFWEDAWVGDKSFKELYPLLFRISSSHFKPITSFVLSNPNDPLAHPLSWDFHFFRSLEESEMQELWCLLNQLEGVRLVEGVEDTRRWKLDPSGIFSCGLIGHRGQALWNVIVHVDVAELTIGAQESGALPRIVGPAKDFVRGSINSRPFRPGGLDNADSLGKIIPDGACNGEWARELLHGGFAQVLPPGFKDGLHLGDLKAHSFMWSVNEKASVDKSTSDVNLNELSVQFDDLFNKAWEDDAMKFVGMVCHVPESETHVESVNEPLQIETKEPELHAVDSVIKRDSSILDEMLSVESKESTPRADENTNIGGQPQKEIWALSGGSEEIAERFHDLVPDMALNFPFELDPFQKEAIFYLEKGDSVFVAAHTSAGKTVVAEYAFALASKHCTRAVYTAPIKTISNQKYRDFCGKFDVGLLTGDVSLRPEASCLIMTTEILRSMLYRGADIIRDIEWVIFDEVHYVNDVERGVVWEEVIIMLPRHINFVLLSATVPNTIEFADWIDYKDLPRYLEIQQPQRRFIPFTETSLWYPKSQSLPPLRTTTRPVPLEHCLFYSGELYKICENEKIIPQGLKAAKDAHKKKNSATVTGTGSYSGSSVANERARVLRRENSSHTKQNKHSGSQNTLTSSGAAWGTQTSGSNNWGSRRSEASVWLSLINKLSKKSFLPVVIFCFSKNRCDKSADNLTGIDLTTSSEKSEIRVFCDKAFSRLKGSDRNLPQVVRVQGLLRRGIGVHHAGLLPIVKEVVEMLFCRGVVKILFSTETFAMGVNAPARTMAGRAGRRGLDKIGTVVVLCRDEIPEEKDLKHVIVGSATRLESQFRLTYIMILHLLRVEELKPWLHDVRHNGPLLTTSLLQSLWQSGPHLYDHHTHHHRQHLLPALSDHPTLLAAKLLLDPCIAVEDMLKRSFAEFHAQKKLPEKQQLLMRKLALPTKNIEPESKTQECIKGEPAIEDYYEMHSEAERYGNMITEAVMLSPISQQYLTPGRVVLVKSESARDHLLGVIVKTPSANYKQYIVLVLTPELPSILKTSDSREKKGADFQVLVPKSKRGLEDEYYSSVTSRKGSGIINIKLPHRGFSAGVNYEVRGVENNEFLSICNSKIKIDQVRLLEDVSAGAYSNTVQQLLTLKSDGNKYPPALDPVKDLKLRDIKVVEDYYKWTNLLQKMAESKCHGCVKLEENIKLARELKRHSEEVSALKFQMSDEALQQMPDFQGRIDVLKEIGCIDTDLVVQIKGRVACEMNSGEELICTECLFENQLNDLEPEEAVAIMSAFVFQQKNASETSLTPKLSQAKKRLYDMAIRLGELQAKFKLQVDPQEYAQENLKFGLVEVVYEWAKGTPFADICELTDVPEGMIVRTIVRLDETCREFRNAAAIMGNSALHKKMETASNAIKRDIVFAASLYITGL</sequence>
<dbReference type="SMART" id="SM01142">
    <property type="entry name" value="DSHCT"/>
    <property type="match status" value="1"/>
</dbReference>
<dbReference type="Proteomes" id="UP001318860">
    <property type="component" value="Unassembled WGS sequence"/>
</dbReference>
<dbReference type="EMBL" id="JABTTQ020000001">
    <property type="protein sequence ID" value="KAK6163791.1"/>
    <property type="molecule type" value="Genomic_DNA"/>
</dbReference>
<organism evidence="10 11">
    <name type="scientific">Rehmannia glutinosa</name>
    <name type="common">Chinese foxglove</name>
    <dbReference type="NCBI Taxonomy" id="99300"/>
    <lineage>
        <taxon>Eukaryota</taxon>
        <taxon>Viridiplantae</taxon>
        <taxon>Streptophyta</taxon>
        <taxon>Embryophyta</taxon>
        <taxon>Tracheophyta</taxon>
        <taxon>Spermatophyta</taxon>
        <taxon>Magnoliopsida</taxon>
        <taxon>eudicotyledons</taxon>
        <taxon>Gunneridae</taxon>
        <taxon>Pentapetalae</taxon>
        <taxon>asterids</taxon>
        <taxon>lamiids</taxon>
        <taxon>Lamiales</taxon>
        <taxon>Orobanchaceae</taxon>
        <taxon>Rehmannieae</taxon>
        <taxon>Rehmannia</taxon>
    </lineage>
</organism>
<comment type="subcellular location">
    <subcellularLocation>
        <location evidence="1">Cytoplasm</location>
    </subcellularLocation>
</comment>
<dbReference type="PIRSF" id="PIRSF005198">
    <property type="entry name" value="Antiviral_helicase_SKI2"/>
    <property type="match status" value="1"/>
</dbReference>
<feature type="domain" description="Helicase ATP-binding" evidence="9">
    <location>
        <begin position="515"/>
        <end position="670"/>
    </location>
</feature>
<dbReference type="InterPro" id="IPR014001">
    <property type="entry name" value="Helicase_ATP-bd"/>
</dbReference>
<comment type="caution">
    <text evidence="10">The sequence shown here is derived from an EMBL/GenBank/DDBJ whole genome shotgun (WGS) entry which is preliminary data.</text>
</comment>
<dbReference type="Gene3D" id="3.40.50.300">
    <property type="entry name" value="P-loop containing nucleotide triphosphate hydrolases"/>
    <property type="match status" value="2"/>
</dbReference>
<keyword evidence="2" id="KW-0963">Cytoplasm</keyword>
<keyword evidence="6" id="KW-0067">ATP-binding</keyword>
<dbReference type="PANTHER" id="PTHR12131">
    <property type="entry name" value="ATP-DEPENDENT RNA AND DNA HELICASE"/>
    <property type="match status" value="1"/>
</dbReference>
<keyword evidence="7" id="KW-0694">RNA-binding</keyword>
<dbReference type="PROSITE" id="PS51192">
    <property type="entry name" value="HELICASE_ATP_BIND_1"/>
    <property type="match status" value="1"/>
</dbReference>
<evidence type="ECO:0000256" key="5">
    <source>
        <dbReference type="ARBA" id="ARBA00022806"/>
    </source>
</evidence>
<dbReference type="InterPro" id="IPR016438">
    <property type="entry name" value="SKI2-like"/>
</dbReference>
<evidence type="ECO:0000256" key="2">
    <source>
        <dbReference type="ARBA" id="ARBA00022490"/>
    </source>
</evidence>
<dbReference type="Pfam" id="PF13234">
    <property type="entry name" value="MTR4_beta-barrel"/>
    <property type="match status" value="1"/>
</dbReference>
<evidence type="ECO:0000256" key="7">
    <source>
        <dbReference type="ARBA" id="ARBA00022884"/>
    </source>
</evidence>
<dbReference type="Pfam" id="PF00270">
    <property type="entry name" value="DEAD"/>
    <property type="match status" value="1"/>
</dbReference>
<evidence type="ECO:0000259" key="9">
    <source>
        <dbReference type="PROSITE" id="PS51192"/>
    </source>
</evidence>
<dbReference type="Pfam" id="PF17911">
    <property type="entry name" value="Ski2_N"/>
    <property type="match status" value="1"/>
</dbReference>
<protein>
    <recommendedName>
        <fullName evidence="9">Helicase ATP-binding domain-containing protein</fullName>
    </recommendedName>
</protein>
<dbReference type="InterPro" id="IPR011545">
    <property type="entry name" value="DEAD/DEAH_box_helicase_dom"/>
</dbReference>
<dbReference type="InterPro" id="IPR025696">
    <property type="entry name" value="Beta-barrel_MTR4"/>
</dbReference>
<evidence type="ECO:0000256" key="6">
    <source>
        <dbReference type="ARBA" id="ARBA00022840"/>
    </source>
</evidence>
<evidence type="ECO:0000256" key="3">
    <source>
        <dbReference type="ARBA" id="ARBA00022741"/>
    </source>
</evidence>
<dbReference type="InterPro" id="IPR050699">
    <property type="entry name" value="RNA-DNA_Helicase"/>
</dbReference>
<feature type="region of interest" description="Disordered" evidence="8">
    <location>
        <begin position="767"/>
        <end position="805"/>
    </location>
</feature>
<evidence type="ECO:0000256" key="8">
    <source>
        <dbReference type="SAM" id="MobiDB-lite"/>
    </source>
</evidence>
<evidence type="ECO:0000256" key="4">
    <source>
        <dbReference type="ARBA" id="ARBA00022801"/>
    </source>
</evidence>
<dbReference type="PANTHER" id="PTHR12131:SF24">
    <property type="entry name" value="DEXH-BOX ATP-DEPENDENT RNA HELICASE DEXH11"/>
    <property type="match status" value="1"/>
</dbReference>
<keyword evidence="4" id="KW-0378">Hydrolase</keyword>
<dbReference type="InterPro" id="IPR001650">
    <property type="entry name" value="Helicase_C-like"/>
</dbReference>
<evidence type="ECO:0000313" key="10">
    <source>
        <dbReference type="EMBL" id="KAK6163791.1"/>
    </source>
</evidence>
<dbReference type="Pfam" id="PF08148">
    <property type="entry name" value="DSHCT"/>
    <property type="match status" value="1"/>
</dbReference>
<dbReference type="InterPro" id="IPR027417">
    <property type="entry name" value="P-loop_NTPase"/>
</dbReference>
<evidence type="ECO:0000313" key="11">
    <source>
        <dbReference type="Proteomes" id="UP001318860"/>
    </source>
</evidence>
<dbReference type="Gene3D" id="1.10.3380.30">
    <property type="match status" value="1"/>
</dbReference>
<accession>A0ABR0XX46</accession>